<dbReference type="AlphaFoldDB" id="K0S0R1"/>
<feature type="compositionally biased region" description="Low complexity" evidence="1">
    <location>
        <begin position="124"/>
        <end position="136"/>
    </location>
</feature>
<dbReference type="Proteomes" id="UP000266841">
    <property type="component" value="Unassembled WGS sequence"/>
</dbReference>
<reference evidence="2 3" key="1">
    <citation type="journal article" date="2012" name="Genome Biol.">
        <title>Genome and low-iron response of an oceanic diatom adapted to chronic iron limitation.</title>
        <authorList>
            <person name="Lommer M."/>
            <person name="Specht M."/>
            <person name="Roy A.S."/>
            <person name="Kraemer L."/>
            <person name="Andreson R."/>
            <person name="Gutowska M.A."/>
            <person name="Wolf J."/>
            <person name="Bergner S.V."/>
            <person name="Schilhabel M.B."/>
            <person name="Klostermeier U.C."/>
            <person name="Beiko R.G."/>
            <person name="Rosenstiel P."/>
            <person name="Hippler M."/>
            <person name="Laroche J."/>
        </authorList>
    </citation>
    <scope>NUCLEOTIDE SEQUENCE [LARGE SCALE GENOMIC DNA]</scope>
    <source>
        <strain evidence="2 3">CCMP1005</strain>
    </source>
</reference>
<feature type="region of interest" description="Disordered" evidence="1">
    <location>
        <begin position="124"/>
        <end position="168"/>
    </location>
</feature>
<gene>
    <name evidence="2" type="ORF">THAOC_21618</name>
</gene>
<accession>K0S0R1</accession>
<sequence length="168" mass="18428">MNRILEQYEGDSQFSRSRLIDEDESTQHDLKTMKTSLGTKRGIRMENCNGAKKTKIHEDSSVEPASLFTTKEGSLSVALIASRVGRKRKTTFTSGKAEVLSRKNSSSSTRVSVASSHVFVSSESQSQSGFNSSNMSYFKKKRDLPSKSGGSLLSKVMSRSKGIGFRGD</sequence>
<comment type="caution">
    <text evidence="2">The sequence shown here is derived from an EMBL/GenBank/DDBJ whole genome shotgun (WGS) entry which is preliminary data.</text>
</comment>
<evidence type="ECO:0000313" key="3">
    <source>
        <dbReference type="Proteomes" id="UP000266841"/>
    </source>
</evidence>
<protein>
    <submittedName>
        <fullName evidence="2">Uncharacterized protein</fullName>
    </submittedName>
</protein>
<organism evidence="2 3">
    <name type="scientific">Thalassiosira oceanica</name>
    <name type="common">Marine diatom</name>
    <dbReference type="NCBI Taxonomy" id="159749"/>
    <lineage>
        <taxon>Eukaryota</taxon>
        <taxon>Sar</taxon>
        <taxon>Stramenopiles</taxon>
        <taxon>Ochrophyta</taxon>
        <taxon>Bacillariophyta</taxon>
        <taxon>Coscinodiscophyceae</taxon>
        <taxon>Thalassiosirophycidae</taxon>
        <taxon>Thalassiosirales</taxon>
        <taxon>Thalassiosiraceae</taxon>
        <taxon>Thalassiosira</taxon>
    </lineage>
</organism>
<dbReference type="eggNOG" id="ENOG502RBCC">
    <property type="taxonomic scope" value="Eukaryota"/>
</dbReference>
<proteinExistence type="predicted"/>
<dbReference type="EMBL" id="AGNL01025703">
    <property type="protein sequence ID" value="EJK58274.1"/>
    <property type="molecule type" value="Genomic_DNA"/>
</dbReference>
<keyword evidence="3" id="KW-1185">Reference proteome</keyword>
<evidence type="ECO:0000313" key="2">
    <source>
        <dbReference type="EMBL" id="EJK58274.1"/>
    </source>
</evidence>
<feature type="compositionally biased region" description="Low complexity" evidence="1">
    <location>
        <begin position="146"/>
        <end position="155"/>
    </location>
</feature>
<evidence type="ECO:0000256" key="1">
    <source>
        <dbReference type="SAM" id="MobiDB-lite"/>
    </source>
</evidence>
<name>K0S0R1_THAOC</name>